<feature type="transmembrane region" description="Helical" evidence="2">
    <location>
        <begin position="396"/>
        <end position="417"/>
    </location>
</feature>
<feature type="transmembrane region" description="Helical" evidence="2">
    <location>
        <begin position="50"/>
        <end position="68"/>
    </location>
</feature>
<dbReference type="Pfam" id="PF13687">
    <property type="entry name" value="DUF4153"/>
    <property type="match status" value="1"/>
</dbReference>
<dbReference type="OrthoDB" id="9767931at2"/>
<feature type="transmembrane region" description="Helical" evidence="2">
    <location>
        <begin position="239"/>
        <end position="261"/>
    </location>
</feature>
<accession>A0A5C8ZG46</accession>
<feature type="transmembrane region" description="Helical" evidence="2">
    <location>
        <begin position="105"/>
        <end position="123"/>
    </location>
</feature>
<evidence type="ECO:0000256" key="1">
    <source>
        <dbReference type="SAM" id="MobiDB-lite"/>
    </source>
</evidence>
<dbReference type="EMBL" id="VKAC01000004">
    <property type="protein sequence ID" value="TXR56817.1"/>
    <property type="molecule type" value="Genomic_DNA"/>
</dbReference>
<reference evidence="3 4" key="1">
    <citation type="submission" date="2019-07" db="EMBL/GenBank/DDBJ databases">
        <title>Quadrisphaera sp. strain DD2A genome sequencing and assembly.</title>
        <authorList>
            <person name="Kim I."/>
        </authorList>
    </citation>
    <scope>NUCLEOTIDE SEQUENCE [LARGE SCALE GENOMIC DNA]</scope>
    <source>
        <strain evidence="3 4">DD2A</strain>
    </source>
</reference>
<dbReference type="RefSeq" id="WP_147925946.1">
    <property type="nucleotide sequence ID" value="NZ_VKAC01000004.1"/>
</dbReference>
<evidence type="ECO:0000313" key="4">
    <source>
        <dbReference type="Proteomes" id="UP000321234"/>
    </source>
</evidence>
<dbReference type="AlphaFoldDB" id="A0A5C8ZG46"/>
<keyword evidence="2" id="KW-1133">Transmembrane helix</keyword>
<proteinExistence type="predicted"/>
<keyword evidence="4" id="KW-1185">Reference proteome</keyword>
<keyword evidence="2" id="KW-0812">Transmembrane</keyword>
<gene>
    <name evidence="3" type="ORF">FMM08_08830</name>
</gene>
<organism evidence="3 4">
    <name type="scientific">Quadrisphaera setariae</name>
    <dbReference type="NCBI Taxonomy" id="2593304"/>
    <lineage>
        <taxon>Bacteria</taxon>
        <taxon>Bacillati</taxon>
        <taxon>Actinomycetota</taxon>
        <taxon>Actinomycetes</taxon>
        <taxon>Kineosporiales</taxon>
        <taxon>Kineosporiaceae</taxon>
        <taxon>Quadrisphaera</taxon>
    </lineage>
</organism>
<evidence type="ECO:0000256" key="2">
    <source>
        <dbReference type="SAM" id="Phobius"/>
    </source>
</evidence>
<comment type="caution">
    <text evidence="3">The sequence shown here is derived from an EMBL/GenBank/DDBJ whole genome shotgun (WGS) entry which is preliminary data.</text>
</comment>
<keyword evidence="2" id="KW-0472">Membrane</keyword>
<protein>
    <submittedName>
        <fullName evidence="3">DUF4173 domain-containing protein</fullName>
    </submittedName>
</protein>
<dbReference type="Proteomes" id="UP000321234">
    <property type="component" value="Unassembled WGS sequence"/>
</dbReference>
<feature type="transmembrane region" description="Helical" evidence="2">
    <location>
        <begin position="334"/>
        <end position="353"/>
    </location>
</feature>
<feature type="transmembrane region" description="Helical" evidence="2">
    <location>
        <begin position="293"/>
        <end position="314"/>
    </location>
</feature>
<feature type="transmembrane region" description="Helical" evidence="2">
    <location>
        <begin position="365"/>
        <end position="384"/>
    </location>
</feature>
<feature type="region of interest" description="Disordered" evidence="1">
    <location>
        <begin position="265"/>
        <end position="285"/>
    </location>
</feature>
<evidence type="ECO:0000313" key="3">
    <source>
        <dbReference type="EMBL" id="TXR56817.1"/>
    </source>
</evidence>
<feature type="transmembrane region" description="Helical" evidence="2">
    <location>
        <begin position="80"/>
        <end position="99"/>
    </location>
</feature>
<dbReference type="InterPro" id="IPR025291">
    <property type="entry name" value="DUF4153"/>
</dbReference>
<feature type="transmembrane region" description="Helical" evidence="2">
    <location>
        <begin position="176"/>
        <end position="199"/>
    </location>
</feature>
<name>A0A5C8ZG46_9ACTN</name>
<sequence>MPAPAPPAPPVRSVGRELLTHAPAAPLRALVAVGAVAALAARVLPGERPGAGVAVLALAVALAVVVVVRDARPAGRAGRPGGWQLVHGTAAVLLAGSAALRDAGWVVALDLLAALLLGALALAPTGRVRVWSAVLLAPLRPLARVASGTGWTARGVRRVLLLRAARPRRAVRRWPWLVPALRATAVTAVLLVVFVPLLASADARFGGLLEKLTGSTGAWLADALSRLTSTLLGTRPDLVVGRAVVFALAAVALSAALSTAWDAARRSPAGSTSGSTGGPPAGRRPRPVLARRVEWLLPLGALDALFAAFLVVRLTAPEVADTAGATLAGQVHAGFAQLVVATALVLAVVALAVRCTPMTAGPRAALALLCALSLGLDAAALADLRAYVDAYGLTRLRIGVGVVCAGLAGLLVLLLVAGARWQRRRQQPWVPHAAVAVAAACLLGLTAADPDAAIARAQLARGAAGTAGSSASAGPDVAYLSTLSADAAPGLADALREDPAALGAEGPCVLWSVAGGRSEQDASDEGWPSANLSRARAAGLAGLLSAAEQPCAEVGALG</sequence>